<feature type="domain" description="MIF4G" evidence="2">
    <location>
        <begin position="128"/>
        <end position="206"/>
    </location>
</feature>
<evidence type="ECO:0007829" key="5">
    <source>
        <dbReference type="PeptideAtlas" id="A0A0P0VMD7"/>
    </source>
</evidence>
<organism evidence="3 4">
    <name type="scientific">Oryza sativa subsp. japonica</name>
    <name type="common">Rice</name>
    <dbReference type="NCBI Taxonomy" id="39947"/>
    <lineage>
        <taxon>Eukaryota</taxon>
        <taxon>Viridiplantae</taxon>
        <taxon>Streptophyta</taxon>
        <taxon>Embryophyta</taxon>
        <taxon>Tracheophyta</taxon>
        <taxon>Spermatophyta</taxon>
        <taxon>Magnoliopsida</taxon>
        <taxon>Liliopsida</taxon>
        <taxon>Poales</taxon>
        <taxon>Poaceae</taxon>
        <taxon>BOP clade</taxon>
        <taxon>Oryzoideae</taxon>
        <taxon>Oryzeae</taxon>
        <taxon>Oryzinae</taxon>
        <taxon>Oryza</taxon>
        <taxon>Oryza sativa</taxon>
    </lineage>
</organism>
<dbReference type="Pfam" id="PF02854">
    <property type="entry name" value="MIF4G"/>
    <property type="match status" value="1"/>
</dbReference>
<dbReference type="PaxDb" id="39947-A0A0P0VMD7"/>
<dbReference type="PANTHER" id="PTHR12839">
    <property type="entry name" value="NONSENSE-MEDIATED MRNA DECAY PROTEIN 2 UP-FRAMESHIFT SUPPRESSOR 2"/>
    <property type="match status" value="1"/>
</dbReference>
<dbReference type="InterPro" id="IPR039762">
    <property type="entry name" value="Nmd2/UPF2"/>
</dbReference>
<dbReference type="SUPFAM" id="SSF48371">
    <property type="entry name" value="ARM repeat"/>
    <property type="match status" value="1"/>
</dbReference>
<protein>
    <submittedName>
        <fullName evidence="3">Os02g0631601 protein</fullName>
    </submittedName>
</protein>
<dbReference type="Proteomes" id="UP000059680">
    <property type="component" value="Chromosome 2"/>
</dbReference>
<dbReference type="AlphaFoldDB" id="A0A0P0VMD7"/>
<dbReference type="SMR" id="A0A0P0VMD7"/>
<dbReference type="eggNOG" id="KOG2051">
    <property type="taxonomic scope" value="Eukaryota"/>
</dbReference>
<dbReference type="GO" id="GO:0000184">
    <property type="term" value="P:nuclear-transcribed mRNA catabolic process, nonsense-mediated decay"/>
    <property type="evidence" value="ECO:0007669"/>
    <property type="project" value="InterPro"/>
</dbReference>
<dbReference type="Gene3D" id="1.25.40.180">
    <property type="match status" value="1"/>
</dbReference>
<sequence length="214" mass="24923">MFVDWERKREKMECVHCFFKCAFSYFFLYHFPFVCHCVMSCPKPLLHVLLKEPVAEQDTDVHDNPQTSSITEYHLEGKADDGVKDSEEKDKDKGKGVDKEKSKEKDFDRKTEREKEKIRAVDGASLDNLLQRLPGCVSRDLIDQLTVEFCYLNSKASRKKLVRTLFNVPRTSLELLPYYSRLVATLSTCMKDVPSMLLSMLEEEFNFLINKKVC</sequence>
<accession>A0A0P0VMD7</accession>
<dbReference type="EMBL" id="AP014958">
    <property type="protein sequence ID" value="BAS79906.1"/>
    <property type="molecule type" value="Genomic_DNA"/>
</dbReference>
<gene>
    <name evidence="3" type="ordered locus">Os02g0631601</name>
    <name evidence="3" type="ORF">OSNPB_020631601</name>
</gene>
<evidence type="ECO:0000313" key="3">
    <source>
        <dbReference type="EMBL" id="BAS79906.1"/>
    </source>
</evidence>
<dbReference type="GO" id="GO:0003723">
    <property type="term" value="F:RNA binding"/>
    <property type="evidence" value="ECO:0007669"/>
    <property type="project" value="InterPro"/>
</dbReference>
<proteinExistence type="evidence at protein level"/>
<dbReference type="PANTHER" id="PTHR12839:SF7">
    <property type="entry name" value="REGULATOR OF NONSENSE TRANSCRIPTS 2"/>
    <property type="match status" value="1"/>
</dbReference>
<name>A0A0P0VMD7_ORYSJ</name>
<evidence type="ECO:0007829" key="6">
    <source>
        <dbReference type="ProteomicsDB" id="A0A0P0VMD7"/>
    </source>
</evidence>
<dbReference type="Gramene" id="Os02t0631601-00">
    <property type="protein sequence ID" value="Os02t0631601-00"/>
    <property type="gene ID" value="Os02g0631601"/>
</dbReference>
<dbReference type="InterPro" id="IPR016024">
    <property type="entry name" value="ARM-type_fold"/>
</dbReference>
<dbReference type="InParanoid" id="A0A0P0VMD7"/>
<feature type="region of interest" description="Disordered" evidence="1">
    <location>
        <begin position="79"/>
        <end position="112"/>
    </location>
</feature>
<reference evidence="3 4" key="3">
    <citation type="journal article" date="2013" name="Rice">
        <title>Improvement of the Oryza sativa Nipponbare reference genome using next generation sequence and optical map data.</title>
        <authorList>
            <person name="Kawahara Y."/>
            <person name="de la Bastide M."/>
            <person name="Hamilton J.P."/>
            <person name="Kanamori H."/>
            <person name="McCombie W.R."/>
            <person name="Ouyang S."/>
            <person name="Schwartz D.C."/>
            <person name="Tanaka T."/>
            <person name="Wu J."/>
            <person name="Zhou S."/>
            <person name="Childs K.L."/>
            <person name="Davidson R.M."/>
            <person name="Lin H."/>
            <person name="Quesada-Ocampo L."/>
            <person name="Vaillancourt B."/>
            <person name="Sakai H."/>
            <person name="Lee S.S."/>
            <person name="Kim J."/>
            <person name="Numa H."/>
            <person name="Itoh T."/>
            <person name="Buell C.R."/>
            <person name="Matsumoto T."/>
        </authorList>
    </citation>
    <scope>NUCLEOTIDE SEQUENCE [LARGE SCALE GENOMIC DNA]</scope>
    <source>
        <strain evidence="4">cv. Nipponbare</strain>
    </source>
</reference>
<keyword evidence="4" id="KW-1185">Reference proteome</keyword>
<evidence type="ECO:0000256" key="1">
    <source>
        <dbReference type="SAM" id="MobiDB-lite"/>
    </source>
</evidence>
<dbReference type="STRING" id="39947.A0A0P0VMD7"/>
<reference evidence="3 4" key="2">
    <citation type="journal article" date="2013" name="Plant Cell Physiol.">
        <title>Rice Annotation Project Database (RAP-DB): an integrative and interactive database for rice genomics.</title>
        <authorList>
            <person name="Sakai H."/>
            <person name="Lee S.S."/>
            <person name="Tanaka T."/>
            <person name="Numa H."/>
            <person name="Kim J."/>
            <person name="Kawahara Y."/>
            <person name="Wakimoto H."/>
            <person name="Yang C.C."/>
            <person name="Iwamoto M."/>
            <person name="Abe T."/>
            <person name="Yamada Y."/>
            <person name="Muto A."/>
            <person name="Inokuchi H."/>
            <person name="Ikemura T."/>
            <person name="Matsumoto T."/>
            <person name="Sasaki T."/>
            <person name="Itoh T."/>
        </authorList>
    </citation>
    <scope>NUCLEOTIDE SEQUENCE [LARGE SCALE GENOMIC DNA]</scope>
    <source>
        <strain evidence="4">cv. Nipponbare</strain>
    </source>
</reference>
<dbReference type="InterPro" id="IPR003890">
    <property type="entry name" value="MIF4G-like_typ-3"/>
</dbReference>
<keyword evidence="5 6" id="KW-1267">Proteomics identification</keyword>
<evidence type="ECO:0000259" key="2">
    <source>
        <dbReference type="Pfam" id="PF02854"/>
    </source>
</evidence>
<reference evidence="4" key="1">
    <citation type="journal article" date="2005" name="Nature">
        <title>The map-based sequence of the rice genome.</title>
        <authorList>
            <consortium name="International rice genome sequencing project (IRGSP)"/>
            <person name="Matsumoto T."/>
            <person name="Wu J."/>
            <person name="Kanamori H."/>
            <person name="Katayose Y."/>
            <person name="Fujisawa M."/>
            <person name="Namiki N."/>
            <person name="Mizuno H."/>
            <person name="Yamamoto K."/>
            <person name="Antonio B.A."/>
            <person name="Baba T."/>
            <person name="Sakata K."/>
            <person name="Nagamura Y."/>
            <person name="Aoki H."/>
            <person name="Arikawa K."/>
            <person name="Arita K."/>
            <person name="Bito T."/>
            <person name="Chiden Y."/>
            <person name="Fujitsuka N."/>
            <person name="Fukunaka R."/>
            <person name="Hamada M."/>
            <person name="Harada C."/>
            <person name="Hayashi A."/>
            <person name="Hijishita S."/>
            <person name="Honda M."/>
            <person name="Hosokawa S."/>
            <person name="Ichikawa Y."/>
            <person name="Idonuma A."/>
            <person name="Iijima M."/>
            <person name="Ikeda M."/>
            <person name="Ikeno M."/>
            <person name="Ito K."/>
            <person name="Ito S."/>
            <person name="Ito T."/>
            <person name="Ito Y."/>
            <person name="Ito Y."/>
            <person name="Iwabuchi A."/>
            <person name="Kamiya K."/>
            <person name="Karasawa W."/>
            <person name="Kurita K."/>
            <person name="Katagiri S."/>
            <person name="Kikuta A."/>
            <person name="Kobayashi H."/>
            <person name="Kobayashi N."/>
            <person name="Machita K."/>
            <person name="Maehara T."/>
            <person name="Masukawa M."/>
            <person name="Mizubayashi T."/>
            <person name="Mukai Y."/>
            <person name="Nagasaki H."/>
            <person name="Nagata Y."/>
            <person name="Naito S."/>
            <person name="Nakashima M."/>
            <person name="Nakama Y."/>
            <person name="Nakamichi Y."/>
            <person name="Nakamura M."/>
            <person name="Meguro A."/>
            <person name="Negishi M."/>
            <person name="Ohta I."/>
            <person name="Ohta T."/>
            <person name="Okamoto M."/>
            <person name="Ono N."/>
            <person name="Saji S."/>
            <person name="Sakaguchi M."/>
            <person name="Sakai K."/>
            <person name="Shibata M."/>
            <person name="Shimokawa T."/>
            <person name="Song J."/>
            <person name="Takazaki Y."/>
            <person name="Terasawa K."/>
            <person name="Tsugane M."/>
            <person name="Tsuji K."/>
            <person name="Ueda S."/>
            <person name="Waki K."/>
            <person name="Yamagata H."/>
            <person name="Yamamoto M."/>
            <person name="Yamamoto S."/>
            <person name="Yamane H."/>
            <person name="Yoshiki S."/>
            <person name="Yoshihara R."/>
            <person name="Yukawa K."/>
            <person name="Zhong H."/>
            <person name="Yano M."/>
            <person name="Yuan Q."/>
            <person name="Ouyang S."/>
            <person name="Liu J."/>
            <person name="Jones K.M."/>
            <person name="Gansberger K."/>
            <person name="Moffat K."/>
            <person name="Hill J."/>
            <person name="Bera J."/>
            <person name="Fadrosh D."/>
            <person name="Jin S."/>
            <person name="Johri S."/>
            <person name="Kim M."/>
            <person name="Overton L."/>
            <person name="Reardon M."/>
            <person name="Tsitrin T."/>
            <person name="Vuong H."/>
            <person name="Weaver B."/>
            <person name="Ciecko A."/>
            <person name="Tallon L."/>
            <person name="Jackson J."/>
            <person name="Pai G."/>
            <person name="Aken S.V."/>
            <person name="Utterback T."/>
            <person name="Reidmuller S."/>
            <person name="Feldblyum T."/>
            <person name="Hsiao J."/>
            <person name="Zismann V."/>
            <person name="Iobst S."/>
            <person name="de Vazeille A.R."/>
            <person name="Buell C.R."/>
            <person name="Ying K."/>
            <person name="Li Y."/>
            <person name="Lu T."/>
            <person name="Huang Y."/>
            <person name="Zhao Q."/>
            <person name="Feng Q."/>
            <person name="Zhang L."/>
            <person name="Zhu J."/>
            <person name="Weng Q."/>
            <person name="Mu J."/>
            <person name="Lu Y."/>
            <person name="Fan D."/>
            <person name="Liu Y."/>
            <person name="Guan J."/>
            <person name="Zhang Y."/>
            <person name="Yu S."/>
            <person name="Liu X."/>
            <person name="Zhang Y."/>
            <person name="Hong G."/>
            <person name="Han B."/>
            <person name="Choisne N."/>
            <person name="Demange N."/>
            <person name="Orjeda G."/>
            <person name="Samain S."/>
            <person name="Cattolico L."/>
            <person name="Pelletier E."/>
            <person name="Couloux A."/>
            <person name="Segurens B."/>
            <person name="Wincker P."/>
            <person name="D'Hont A."/>
            <person name="Scarpelli C."/>
            <person name="Weissenbach J."/>
            <person name="Salanoubat M."/>
            <person name="Quetier F."/>
            <person name="Yu Y."/>
            <person name="Kim H.R."/>
            <person name="Rambo T."/>
            <person name="Currie J."/>
            <person name="Collura K."/>
            <person name="Luo M."/>
            <person name="Yang T."/>
            <person name="Ammiraju J.S.S."/>
            <person name="Engler F."/>
            <person name="Soderlund C."/>
            <person name="Wing R.A."/>
            <person name="Palmer L.E."/>
            <person name="de la Bastide M."/>
            <person name="Spiegel L."/>
            <person name="Nascimento L."/>
            <person name="Zutavern T."/>
            <person name="O'Shaughnessy A."/>
            <person name="Dike S."/>
            <person name="Dedhia N."/>
            <person name="Preston R."/>
            <person name="Balija V."/>
            <person name="McCombie W.R."/>
            <person name="Chow T."/>
            <person name="Chen H."/>
            <person name="Chung M."/>
            <person name="Chen C."/>
            <person name="Shaw J."/>
            <person name="Wu H."/>
            <person name="Hsiao K."/>
            <person name="Chao Y."/>
            <person name="Chu M."/>
            <person name="Cheng C."/>
            <person name="Hour A."/>
            <person name="Lee P."/>
            <person name="Lin S."/>
            <person name="Lin Y."/>
            <person name="Liou J."/>
            <person name="Liu S."/>
            <person name="Hsing Y."/>
            <person name="Raghuvanshi S."/>
            <person name="Mohanty A."/>
            <person name="Bharti A.K."/>
            <person name="Gaur A."/>
            <person name="Gupta V."/>
            <person name="Kumar D."/>
            <person name="Ravi V."/>
            <person name="Vij S."/>
            <person name="Kapur A."/>
            <person name="Khurana P."/>
            <person name="Khurana P."/>
            <person name="Khurana J.P."/>
            <person name="Tyagi A.K."/>
            <person name="Gaikwad K."/>
            <person name="Singh A."/>
            <person name="Dalal V."/>
            <person name="Srivastava S."/>
            <person name="Dixit A."/>
            <person name="Pal A.K."/>
            <person name="Ghazi I.A."/>
            <person name="Yadav M."/>
            <person name="Pandit A."/>
            <person name="Bhargava A."/>
            <person name="Sureshbabu K."/>
            <person name="Batra K."/>
            <person name="Sharma T.R."/>
            <person name="Mohapatra T."/>
            <person name="Singh N.K."/>
            <person name="Messing J."/>
            <person name="Nelson A.B."/>
            <person name="Fuks G."/>
            <person name="Kavchok S."/>
            <person name="Keizer G."/>
            <person name="Linton E."/>
            <person name="Llaca V."/>
            <person name="Song R."/>
            <person name="Tanyolac B."/>
            <person name="Young S."/>
            <person name="Ho-Il K."/>
            <person name="Hahn J.H."/>
            <person name="Sangsakoo G."/>
            <person name="Vanavichit A."/>
            <person name="de Mattos Luiz.A.T."/>
            <person name="Zimmer P.D."/>
            <person name="Malone G."/>
            <person name="Dellagostin O."/>
            <person name="de Oliveira A.C."/>
            <person name="Bevan M."/>
            <person name="Bancroft I."/>
            <person name="Minx P."/>
            <person name="Cordum H."/>
            <person name="Wilson R."/>
            <person name="Cheng Z."/>
            <person name="Jin W."/>
            <person name="Jiang J."/>
            <person name="Leong S.A."/>
            <person name="Iwama H."/>
            <person name="Gojobori T."/>
            <person name="Itoh T."/>
            <person name="Niimura Y."/>
            <person name="Fujii Y."/>
            <person name="Habara T."/>
            <person name="Sakai H."/>
            <person name="Sato Y."/>
            <person name="Wilson G."/>
            <person name="Kumar K."/>
            <person name="McCouch S."/>
            <person name="Juretic N."/>
            <person name="Hoen D."/>
            <person name="Wright S."/>
            <person name="Bruskiewich R."/>
            <person name="Bureau T."/>
            <person name="Miyao A."/>
            <person name="Hirochika H."/>
            <person name="Nishikawa T."/>
            <person name="Kadowaki K."/>
            <person name="Sugiura M."/>
            <person name="Burr B."/>
            <person name="Sasaki T."/>
        </authorList>
    </citation>
    <scope>NUCLEOTIDE SEQUENCE [LARGE SCALE GENOMIC DNA]</scope>
    <source>
        <strain evidence="4">cv. Nipponbare</strain>
    </source>
</reference>
<evidence type="ECO:0000313" key="4">
    <source>
        <dbReference type="Proteomes" id="UP000059680"/>
    </source>
</evidence>